<evidence type="ECO:0000313" key="1">
    <source>
        <dbReference type="EMBL" id="TLD95758.1"/>
    </source>
</evidence>
<dbReference type="InterPro" id="IPR036188">
    <property type="entry name" value="FAD/NAD-bd_sf"/>
</dbReference>
<dbReference type="Proteomes" id="UP000029733">
    <property type="component" value="Unassembled WGS sequence"/>
</dbReference>
<name>A0A4U8T870_9HELI</name>
<accession>A0A4U8T870</accession>
<keyword evidence="2" id="KW-1185">Reference proteome</keyword>
<dbReference type="InterPro" id="IPR050407">
    <property type="entry name" value="Geranylgeranyl_reductase"/>
</dbReference>
<proteinExistence type="predicted"/>
<dbReference type="EMBL" id="JRPR02000007">
    <property type="protein sequence ID" value="TLD95758.1"/>
    <property type="molecule type" value="Genomic_DNA"/>
</dbReference>
<reference evidence="1 2" key="1">
    <citation type="journal article" date="2014" name="Genome Announc.">
        <title>Draft genome sequences of eight enterohepatic helicobacter species isolated from both laboratory and wild rodents.</title>
        <authorList>
            <person name="Sheh A."/>
            <person name="Shen Z."/>
            <person name="Fox J.G."/>
        </authorList>
    </citation>
    <scope>NUCLEOTIDE SEQUENCE [LARGE SCALE GENOMIC DNA]</scope>
    <source>
        <strain evidence="1 2">MIT 09-6949</strain>
    </source>
</reference>
<dbReference type="PRINTS" id="PR00420">
    <property type="entry name" value="RNGMNOXGNASE"/>
</dbReference>
<dbReference type="PANTHER" id="PTHR42685">
    <property type="entry name" value="GERANYLGERANYL DIPHOSPHATE REDUCTASE"/>
    <property type="match status" value="1"/>
</dbReference>
<dbReference type="STRING" id="1677920.LS71_08000"/>
<dbReference type="AlphaFoldDB" id="A0A4U8T870"/>
<organism evidence="1 2">
    <name type="scientific">Helicobacter jaachi</name>
    <dbReference type="NCBI Taxonomy" id="1677920"/>
    <lineage>
        <taxon>Bacteria</taxon>
        <taxon>Pseudomonadati</taxon>
        <taxon>Campylobacterota</taxon>
        <taxon>Epsilonproteobacteria</taxon>
        <taxon>Campylobacterales</taxon>
        <taxon>Helicobacteraceae</taxon>
        <taxon>Helicobacter</taxon>
    </lineage>
</organism>
<protein>
    <submittedName>
        <fullName evidence="1">FAD-binding protein</fullName>
    </submittedName>
</protein>
<dbReference type="NCBIfam" id="NF008519">
    <property type="entry name" value="PRK11445.1"/>
    <property type="match status" value="1"/>
</dbReference>
<gene>
    <name evidence="1" type="ORF">LS71_007910</name>
</gene>
<dbReference type="RefSeq" id="WP_034356268.1">
    <property type="nucleotide sequence ID" value="NZ_JRPR02000007.1"/>
</dbReference>
<comment type="caution">
    <text evidence="1">The sequence shown here is derived from an EMBL/GenBank/DDBJ whole genome shotgun (WGS) entry which is preliminary data.</text>
</comment>
<sequence>MSVDLGQYDVAIIGLGVAGSNLAALLEPHLKVIAIDKKDMQGDCFDRGFHKPCGGLLSQGAQKAFAMQGLNLPKSVLVSPQIFAINTIDFGYPYASYIQKCYVNMERHRFDLWLKSRIKAHISVFHRASFKAIKQNEQGLYEVHFTQRQNELISNYHCRAKLVVGADGAASHIRAFSYPNLKIKSFICIQEWYKEGNTPMLSCIFDKDLTKSYSWSMSKDDYFIFGGAYAHKDSQKMFNEQVARLKSIGFHFGKKIKRESCLVLQPTRWRDFPRGHSGVFLIGEAAGFVNASTLEGISGAMHSSRILAHILNTESMLDTDSIFTESTHAQIPNNALSPYDALNKWRKNLHTRYTKATRMLVLKTLVRSFMRYPFMFIPCLRRLILRLGVLSIRAGLREHTII</sequence>
<evidence type="ECO:0000313" key="2">
    <source>
        <dbReference type="Proteomes" id="UP000029733"/>
    </source>
</evidence>
<dbReference type="SUPFAM" id="SSF51905">
    <property type="entry name" value="FAD/NAD(P)-binding domain"/>
    <property type="match status" value="1"/>
</dbReference>
<dbReference type="PANTHER" id="PTHR42685:SF22">
    <property type="entry name" value="CONDITIONED MEDIUM FACTOR RECEPTOR 1"/>
    <property type="match status" value="1"/>
</dbReference>
<dbReference type="Gene3D" id="3.50.50.60">
    <property type="entry name" value="FAD/NAD(P)-binding domain"/>
    <property type="match status" value="1"/>
</dbReference>
<dbReference type="OrthoDB" id="9799983at2"/>